<dbReference type="Pfam" id="PF02348">
    <property type="entry name" value="CTP_transf_3"/>
    <property type="match status" value="1"/>
</dbReference>
<dbReference type="SUPFAM" id="SSF53448">
    <property type="entry name" value="Nucleotide-diphospho-sugar transferases"/>
    <property type="match status" value="1"/>
</dbReference>
<comment type="caution">
    <text evidence="1">The sequence shown here is derived from an EMBL/GenBank/DDBJ whole genome shotgun (WGS) entry which is preliminary data.</text>
</comment>
<reference evidence="1 2" key="1">
    <citation type="submission" date="2018-03" db="EMBL/GenBank/DDBJ databases">
        <title>Genomic Encyclopedia of Archaeal and Bacterial Type Strains, Phase II (KMG-II): from individual species to whole genera.</title>
        <authorList>
            <person name="Goeker M."/>
        </authorList>
    </citation>
    <scope>NUCLEOTIDE SEQUENCE [LARGE SCALE GENOMIC DNA]</scope>
    <source>
        <strain evidence="1 2">DSM 28057</strain>
    </source>
</reference>
<evidence type="ECO:0000313" key="2">
    <source>
        <dbReference type="Proteomes" id="UP000240708"/>
    </source>
</evidence>
<organism evidence="1 2">
    <name type="scientific">Cecembia rubra</name>
    <dbReference type="NCBI Taxonomy" id="1485585"/>
    <lineage>
        <taxon>Bacteria</taxon>
        <taxon>Pseudomonadati</taxon>
        <taxon>Bacteroidota</taxon>
        <taxon>Cytophagia</taxon>
        <taxon>Cytophagales</taxon>
        <taxon>Cyclobacteriaceae</taxon>
        <taxon>Cecembia</taxon>
    </lineage>
</organism>
<name>A0A2P8E392_9BACT</name>
<dbReference type="Proteomes" id="UP000240708">
    <property type="component" value="Unassembled WGS sequence"/>
</dbReference>
<dbReference type="CDD" id="cd02513">
    <property type="entry name" value="CMP-NeuAc_Synthase"/>
    <property type="match status" value="1"/>
</dbReference>
<dbReference type="RefSeq" id="WP_106567622.1">
    <property type="nucleotide sequence ID" value="NZ_PYGF01000006.1"/>
</dbReference>
<dbReference type="OrthoDB" id="9805604at2"/>
<dbReference type="PANTHER" id="PTHR21485">
    <property type="entry name" value="HAD SUPERFAMILY MEMBERS CMAS AND KDSC"/>
    <property type="match status" value="1"/>
</dbReference>
<keyword evidence="2" id="KW-1185">Reference proteome</keyword>
<accession>A0A2P8E392</accession>
<dbReference type="InterPro" id="IPR029044">
    <property type="entry name" value="Nucleotide-diphossugar_trans"/>
</dbReference>
<protein>
    <submittedName>
        <fullName evidence="1">N-acylneuraminate cytidylyltransferase</fullName>
    </submittedName>
</protein>
<dbReference type="GO" id="GO:0008781">
    <property type="term" value="F:N-acylneuraminate cytidylyltransferase activity"/>
    <property type="evidence" value="ECO:0007669"/>
    <property type="project" value="TreeGrafter"/>
</dbReference>
<proteinExistence type="predicted"/>
<keyword evidence="1" id="KW-0808">Transferase</keyword>
<dbReference type="Gene3D" id="3.90.550.10">
    <property type="entry name" value="Spore Coat Polysaccharide Biosynthesis Protein SpsA, Chain A"/>
    <property type="match status" value="1"/>
</dbReference>
<dbReference type="InterPro" id="IPR050793">
    <property type="entry name" value="CMP-NeuNAc_synthase"/>
</dbReference>
<keyword evidence="1" id="KW-0548">Nucleotidyltransferase</keyword>
<dbReference type="PANTHER" id="PTHR21485:SF6">
    <property type="entry name" value="N-ACYLNEURAMINATE CYTIDYLYLTRANSFERASE-RELATED"/>
    <property type="match status" value="1"/>
</dbReference>
<dbReference type="AlphaFoldDB" id="A0A2P8E392"/>
<dbReference type="InterPro" id="IPR003329">
    <property type="entry name" value="Cytidylyl_trans"/>
</dbReference>
<sequence>MKILGLITARGGSKGIPGKNIKVLGNQPLIAYVIQDGLQAKLVDKVIVSADAEEIAEVAKQYGAEIPFIRPAELALDTTPTIDVVIHAIQFLEEKGEFFDAVCLLQPTSPFKPKGFIDACIQKFIETHADSLVSVLEVPHEYNPHWTFEMDTTGHLSIATGEATLIPRRQELPKAYHRDGSVYISKVSLIKERNVLVGGNTVGMISDSRYYANLDTLEDWAEAEQTYKQLYPCAE</sequence>
<gene>
    <name evidence="1" type="ORF">CLV48_106193</name>
</gene>
<dbReference type="EMBL" id="PYGF01000006">
    <property type="protein sequence ID" value="PSL03952.1"/>
    <property type="molecule type" value="Genomic_DNA"/>
</dbReference>
<evidence type="ECO:0000313" key="1">
    <source>
        <dbReference type="EMBL" id="PSL03952.1"/>
    </source>
</evidence>